<feature type="transmembrane region" description="Helical" evidence="1">
    <location>
        <begin position="230"/>
        <end position="250"/>
    </location>
</feature>
<protein>
    <recommendedName>
        <fullName evidence="4">PH domain-containing protein</fullName>
    </recommendedName>
</protein>
<keyword evidence="1" id="KW-0472">Membrane</keyword>
<proteinExistence type="predicted"/>
<evidence type="ECO:0000313" key="2">
    <source>
        <dbReference type="EMBL" id="WUI83085.1"/>
    </source>
</evidence>
<feature type="transmembrane region" description="Helical" evidence="1">
    <location>
        <begin position="396"/>
        <end position="414"/>
    </location>
</feature>
<organism evidence="2 3">
    <name type="scientific">Micromonospora zamorensis</name>
    <dbReference type="NCBI Taxonomy" id="709883"/>
    <lineage>
        <taxon>Bacteria</taxon>
        <taxon>Bacillati</taxon>
        <taxon>Actinomycetota</taxon>
        <taxon>Actinomycetes</taxon>
        <taxon>Micromonosporales</taxon>
        <taxon>Micromonosporaceae</taxon>
        <taxon>Micromonospora</taxon>
    </lineage>
</organism>
<reference evidence="2 3" key="1">
    <citation type="submission" date="2022-10" db="EMBL/GenBank/DDBJ databases">
        <title>The complete genomes of actinobacterial strains from the NBC collection.</title>
        <authorList>
            <person name="Joergensen T.S."/>
            <person name="Alvarez Arevalo M."/>
            <person name="Sterndorff E.B."/>
            <person name="Faurdal D."/>
            <person name="Vuksanovic O."/>
            <person name="Mourched A.-S."/>
            <person name="Charusanti P."/>
            <person name="Shaw S."/>
            <person name="Blin K."/>
            <person name="Weber T."/>
        </authorList>
    </citation>
    <scope>NUCLEOTIDE SEQUENCE [LARGE SCALE GENOMIC DNA]</scope>
    <source>
        <strain evidence="2 3">NBC_00396</strain>
    </source>
</reference>
<evidence type="ECO:0008006" key="4">
    <source>
        <dbReference type="Google" id="ProtNLM"/>
    </source>
</evidence>
<name>A0ABZ1PHB4_9ACTN</name>
<dbReference type="EMBL" id="CP107941">
    <property type="protein sequence ID" value="WUI83085.1"/>
    <property type="molecule type" value="Genomic_DNA"/>
</dbReference>
<evidence type="ECO:0000256" key="1">
    <source>
        <dbReference type="SAM" id="Phobius"/>
    </source>
</evidence>
<feature type="transmembrane region" description="Helical" evidence="1">
    <location>
        <begin position="42"/>
        <end position="59"/>
    </location>
</feature>
<keyword evidence="3" id="KW-1185">Reference proteome</keyword>
<feature type="transmembrane region" description="Helical" evidence="1">
    <location>
        <begin position="420"/>
        <end position="441"/>
    </location>
</feature>
<keyword evidence="1" id="KW-1133">Transmembrane helix</keyword>
<dbReference type="Proteomes" id="UP001346877">
    <property type="component" value="Chromosome"/>
</dbReference>
<keyword evidence="1" id="KW-0812">Transmembrane</keyword>
<sequence>MKLRRPYIDRLVAFLFGMLLLGGAASVAYTTVTEDLGWFGLLYYWAVVLFGLAIGGPLVRHAVMPFRVDVDAQGWSVRTPKLNRYVRWDEVATVLLADAPATARRGITAAPRLLLVPAVGVSLGVPLSEESAVGGQAAVELFQLSEVDYGEELLLRDLAALAGHRFHNLCRQLTLPAGAIPLRRFPDEPDHARLTRWLDWRKALLFAGWYLLVLVPSLLFIGLATQRNELLGGIVLVASVAGIAAAFKIWRVFGGCRNLVDGAAMINGTDLVTGVDTPTHPTSLHSGTVDILRPGSVKGYGKAWLLTQPGHKGRPTVDLLLSDPRTGRLRSREDLRALEAVLRVSPYERDRAAGQRLQELAMQASEASPTTPSPKAVPASAYVIALWHAVKGVGRAVVLFGVVGTVAIGGGWVVENSAVVGPALILTAAGLFGVWILYALYRTWGLLDALLTIAARAIRGAR</sequence>
<gene>
    <name evidence="2" type="ORF">OG375_01495</name>
</gene>
<evidence type="ECO:0000313" key="3">
    <source>
        <dbReference type="Proteomes" id="UP001346877"/>
    </source>
</evidence>
<feature type="transmembrane region" description="Helical" evidence="1">
    <location>
        <begin position="203"/>
        <end position="224"/>
    </location>
</feature>
<accession>A0ABZ1PHB4</accession>
<dbReference type="RefSeq" id="WP_328371715.1">
    <property type="nucleotide sequence ID" value="NZ_CP107936.1"/>
</dbReference>